<protein>
    <submittedName>
        <fullName evidence="2">Uncharacterized protein</fullName>
    </submittedName>
</protein>
<keyword evidence="1" id="KW-1133">Transmembrane helix</keyword>
<keyword evidence="1" id="KW-0472">Membrane</keyword>
<reference evidence="2 3" key="1">
    <citation type="submission" date="2018-10" db="EMBL/GenBank/DDBJ databases">
        <title>Isolation from soil.</title>
        <authorList>
            <person name="Hu J."/>
        </authorList>
    </citation>
    <scope>NUCLEOTIDE SEQUENCE [LARGE SCALE GENOMIC DNA]</scope>
    <source>
        <strain evidence="2 3">NEAU-Ht49</strain>
    </source>
</reference>
<comment type="caution">
    <text evidence="2">The sequence shown here is derived from an EMBL/GenBank/DDBJ whole genome shotgun (WGS) entry which is preliminary data.</text>
</comment>
<proteinExistence type="predicted"/>
<dbReference type="EMBL" id="RFFG01000160">
    <property type="protein sequence ID" value="RMI34732.1"/>
    <property type="molecule type" value="Genomic_DNA"/>
</dbReference>
<feature type="transmembrane region" description="Helical" evidence="1">
    <location>
        <begin position="20"/>
        <end position="40"/>
    </location>
</feature>
<evidence type="ECO:0000256" key="1">
    <source>
        <dbReference type="SAM" id="Phobius"/>
    </source>
</evidence>
<keyword evidence="1" id="KW-0812">Transmembrane</keyword>
<sequence length="53" mass="5525">MNSTARGSRRTARYQVRASWAAWFMGCSSGAVAVRGALAGRGASGPRSRRPGA</sequence>
<dbReference type="Proteomes" id="UP000282674">
    <property type="component" value="Unassembled WGS sequence"/>
</dbReference>
<gene>
    <name evidence="2" type="ORF">EBO15_40345</name>
</gene>
<accession>A0A3M2LAX1</accession>
<keyword evidence="3" id="KW-1185">Reference proteome</keyword>
<evidence type="ECO:0000313" key="3">
    <source>
        <dbReference type="Proteomes" id="UP000282674"/>
    </source>
</evidence>
<organism evidence="2 3">
    <name type="scientific">Actinomadura harenae</name>
    <dbReference type="NCBI Taxonomy" id="2483351"/>
    <lineage>
        <taxon>Bacteria</taxon>
        <taxon>Bacillati</taxon>
        <taxon>Actinomycetota</taxon>
        <taxon>Actinomycetes</taxon>
        <taxon>Streptosporangiales</taxon>
        <taxon>Thermomonosporaceae</taxon>
        <taxon>Actinomadura</taxon>
    </lineage>
</organism>
<dbReference type="AlphaFoldDB" id="A0A3M2LAX1"/>
<evidence type="ECO:0000313" key="2">
    <source>
        <dbReference type="EMBL" id="RMI34732.1"/>
    </source>
</evidence>
<name>A0A3M2LAX1_9ACTN</name>